<dbReference type="eggNOG" id="COG0657">
    <property type="taxonomic scope" value="Bacteria"/>
</dbReference>
<accession>A0A1L7AEG3</accession>
<dbReference type="KEGG" id="rgi:RGI145_08825"/>
<dbReference type="Proteomes" id="UP000185494">
    <property type="component" value="Chromosome 1"/>
</dbReference>
<keyword evidence="7" id="KW-1185">Reference proteome</keyword>
<dbReference type="GO" id="GO:0004771">
    <property type="term" value="F:sterol ester esterase activity"/>
    <property type="evidence" value="ECO:0007669"/>
    <property type="project" value="TreeGrafter"/>
</dbReference>
<feature type="signal peptide" evidence="2">
    <location>
        <begin position="1"/>
        <end position="21"/>
    </location>
</feature>
<evidence type="ECO:0000313" key="6">
    <source>
        <dbReference type="Proteomes" id="UP000185494"/>
    </source>
</evidence>
<dbReference type="EMBL" id="JAVVDO010000019">
    <property type="protein sequence ID" value="MDT8331888.1"/>
    <property type="molecule type" value="Genomic_DNA"/>
</dbReference>
<reference evidence="5 7" key="2">
    <citation type="journal article" date="2019" name="Microb. Pathog.">
        <title>Comparison of VITEK 2, MALDI-TOF MS, 16S rRNA gene sequencing, and whole-genome sequencing for identification of Roseomonas mucosa.</title>
        <authorList>
            <person name="Rudolph W.W."/>
            <person name="Gunzer F."/>
            <person name="Trauth M."/>
            <person name="Bunk B."/>
            <person name="Bigge R."/>
            <person name="Schrottner P."/>
        </authorList>
    </citation>
    <scope>NUCLEOTIDE SEQUENCE [LARGE SCALE GENOMIC DNA]</scope>
    <source>
        <strain evidence="5 7">DSM 103800</strain>
    </source>
</reference>
<feature type="chain" id="PRO_5012973342" evidence="2">
    <location>
        <begin position="22"/>
        <end position="383"/>
    </location>
</feature>
<dbReference type="EMBL" id="CP015583">
    <property type="protein sequence ID" value="APT57184.1"/>
    <property type="molecule type" value="Genomic_DNA"/>
</dbReference>
<organism evidence="4 6">
    <name type="scientific">Roseomonas gilardii</name>
    <dbReference type="NCBI Taxonomy" id="257708"/>
    <lineage>
        <taxon>Bacteria</taxon>
        <taxon>Pseudomonadati</taxon>
        <taxon>Pseudomonadota</taxon>
        <taxon>Alphaproteobacteria</taxon>
        <taxon>Acetobacterales</taxon>
        <taxon>Roseomonadaceae</taxon>
        <taxon>Roseomonas</taxon>
    </lineage>
</organism>
<dbReference type="RefSeq" id="WP_075798076.1">
    <property type="nucleotide sequence ID" value="NZ_CP015583.1"/>
</dbReference>
<dbReference type="PANTHER" id="PTHR23025">
    <property type="entry name" value="TRIACYLGLYCEROL LIPASE"/>
    <property type="match status" value="1"/>
</dbReference>
<dbReference type="GO" id="GO:0019433">
    <property type="term" value="P:triglyceride catabolic process"/>
    <property type="evidence" value="ECO:0007669"/>
    <property type="project" value="TreeGrafter"/>
</dbReference>
<evidence type="ECO:0000313" key="7">
    <source>
        <dbReference type="Proteomes" id="UP001258945"/>
    </source>
</evidence>
<name>A0A1L7AEG3_9PROT</name>
<reference evidence="4 6" key="1">
    <citation type="submission" date="2016-05" db="EMBL/GenBank/DDBJ databases">
        <title>Complete Genome and Methylome Analysis of Psychrotrophic Bacterial Isolates from Antarctic Lake Untersee.</title>
        <authorList>
            <person name="Fomenkov A."/>
            <person name="Akimov V.N."/>
            <person name="Vasilyeva L.V."/>
            <person name="Andersen D."/>
            <person name="Vincze T."/>
            <person name="Roberts R.J."/>
        </authorList>
    </citation>
    <scope>NUCLEOTIDE SEQUENCE [LARGE SCALE GENOMIC DNA]</scope>
    <source>
        <strain evidence="4 6">U14-5</strain>
    </source>
</reference>
<evidence type="ECO:0000256" key="2">
    <source>
        <dbReference type="SAM" id="SignalP"/>
    </source>
</evidence>
<evidence type="ECO:0000313" key="4">
    <source>
        <dbReference type="EMBL" id="APT57184.1"/>
    </source>
</evidence>
<dbReference type="Pfam" id="PF07859">
    <property type="entry name" value="Abhydrolase_3"/>
    <property type="match status" value="1"/>
</dbReference>
<dbReference type="GO" id="GO:0004806">
    <property type="term" value="F:triacylglycerol lipase activity"/>
    <property type="evidence" value="ECO:0007669"/>
    <property type="project" value="TreeGrafter"/>
</dbReference>
<evidence type="ECO:0000313" key="5">
    <source>
        <dbReference type="EMBL" id="MDT8331888.1"/>
    </source>
</evidence>
<dbReference type="InterPro" id="IPR029058">
    <property type="entry name" value="AB_hydrolase_fold"/>
</dbReference>
<dbReference type="InterPro" id="IPR013094">
    <property type="entry name" value="AB_hydrolase_3"/>
</dbReference>
<protein>
    <submittedName>
        <fullName evidence="5">Alpha/beta hydrolase</fullName>
    </submittedName>
    <submittedName>
        <fullName evidence="4">Lipase</fullName>
    </submittedName>
</protein>
<reference evidence="5" key="3">
    <citation type="submission" date="2023-09" db="EMBL/GenBank/DDBJ databases">
        <authorList>
            <person name="Schober I."/>
            <person name="Bunk B."/>
        </authorList>
    </citation>
    <scope>NUCLEOTIDE SEQUENCE</scope>
    <source>
        <strain evidence="5">DSM 103800</strain>
    </source>
</reference>
<keyword evidence="5" id="KW-0378">Hydrolase</keyword>
<dbReference type="AlphaFoldDB" id="A0A1L7AEG3"/>
<dbReference type="STRING" id="257708.RGI145_08825"/>
<sequence length="383" mass="40370">MTPFSRRSALFLGLGMPALLAGCANTSAPPAGPADPTGLADPEMKALLESLASLNPKPVETLSPLEARLQPGLSDAVKNLLRQTGKSTDPRPLPLVRDISIPGPGGALPARVYSSAQLPERRGQKPLPLIVYFHGGGWVLANLDTYDSSCRALSADANAVVVSVDYRKAPENKFPAAHDDAYAAYVWAVRNATVLGADPNKVAIVGESAGGNLALATALAAHAGNAPKPLAVGAIYPVAGTDQTPSYKQFANAKPLGTPALLWFLGQYTNGGSDLQDPRLNIYGKADLRGMPRTIIVNAQIDPLADDGARLEEAMRRANAPVERQVYPGVTHEFFGADAVLSKAKEAQTYLAGRLREVFLDTPAPAAPPAPRGRIRPVPPQHR</sequence>
<dbReference type="PROSITE" id="PS51257">
    <property type="entry name" value="PROKAR_LIPOPROTEIN"/>
    <property type="match status" value="1"/>
</dbReference>
<keyword evidence="2" id="KW-0732">Signal</keyword>
<dbReference type="Gene3D" id="3.40.50.1820">
    <property type="entry name" value="alpha/beta hydrolase"/>
    <property type="match status" value="1"/>
</dbReference>
<dbReference type="SUPFAM" id="SSF53474">
    <property type="entry name" value="alpha/beta-Hydrolases"/>
    <property type="match status" value="1"/>
</dbReference>
<proteinExistence type="predicted"/>
<feature type="region of interest" description="Disordered" evidence="1">
    <location>
        <begin position="362"/>
        <end position="383"/>
    </location>
</feature>
<feature type="domain" description="Alpha/beta hydrolase fold-3" evidence="3">
    <location>
        <begin position="130"/>
        <end position="335"/>
    </location>
</feature>
<dbReference type="PANTHER" id="PTHR23025:SF4">
    <property type="entry name" value="ALPHA_BETA HYDROLASE FOLD-3 DOMAIN-CONTAINING PROTEIN"/>
    <property type="match status" value="1"/>
</dbReference>
<gene>
    <name evidence="4" type="ORF">RGI145_08825</name>
    <name evidence="5" type="ORF">RQ831_12570</name>
</gene>
<evidence type="ECO:0000256" key="1">
    <source>
        <dbReference type="SAM" id="MobiDB-lite"/>
    </source>
</evidence>
<dbReference type="GO" id="GO:0005829">
    <property type="term" value="C:cytosol"/>
    <property type="evidence" value="ECO:0007669"/>
    <property type="project" value="TreeGrafter"/>
</dbReference>
<dbReference type="Proteomes" id="UP001258945">
    <property type="component" value="Unassembled WGS sequence"/>
</dbReference>
<evidence type="ECO:0000259" key="3">
    <source>
        <dbReference type="Pfam" id="PF07859"/>
    </source>
</evidence>
<feature type="compositionally biased region" description="Pro residues" evidence="1">
    <location>
        <begin position="365"/>
        <end position="383"/>
    </location>
</feature>